<evidence type="ECO:0000313" key="2">
    <source>
        <dbReference type="EMBL" id="PVY48362.1"/>
    </source>
</evidence>
<dbReference type="SUPFAM" id="SSF52266">
    <property type="entry name" value="SGNH hydrolase"/>
    <property type="match status" value="1"/>
</dbReference>
<dbReference type="EMBL" id="QEKK01000007">
    <property type="protein sequence ID" value="PVY48362.1"/>
    <property type="molecule type" value="Genomic_DNA"/>
</dbReference>
<comment type="caution">
    <text evidence="2">The sequence shown here is derived from an EMBL/GenBank/DDBJ whole genome shotgun (WGS) entry which is preliminary data.</text>
</comment>
<dbReference type="Pfam" id="PF13472">
    <property type="entry name" value="Lipase_GDSL_2"/>
    <property type="match status" value="1"/>
</dbReference>
<sequence length="225" mass="24879">MNGPMLCFGDSNTYGYDPRSYLGSRYPTEERWTGILKGRGWEILNCGENGREIPHRASELEALDRLLERSGRLEGIVLMLGGNDLLQNPAFAAEDVAARMEEMLGRLLEHSAVREDGAGVLLLAPPPMRPGTWVTEESLLTQSARLGGCYGALARRLDIGFADTAPWNVDLTFDGVHFSPGGHRTFAQKLEQVLKHICTEKRRSQADITLGERGHPDADRYSGQI</sequence>
<dbReference type="Gene3D" id="3.40.50.1110">
    <property type="entry name" value="SGNH hydrolase"/>
    <property type="match status" value="1"/>
</dbReference>
<organism evidence="2 3">
    <name type="scientific">Intestinimonas butyriciproducens</name>
    <dbReference type="NCBI Taxonomy" id="1297617"/>
    <lineage>
        <taxon>Bacteria</taxon>
        <taxon>Bacillati</taxon>
        <taxon>Bacillota</taxon>
        <taxon>Clostridia</taxon>
        <taxon>Eubacteriales</taxon>
        <taxon>Intestinimonas</taxon>
    </lineage>
</organism>
<dbReference type="Proteomes" id="UP000245778">
    <property type="component" value="Unassembled WGS sequence"/>
</dbReference>
<gene>
    <name evidence="2" type="ORF">C7373_107109</name>
</gene>
<dbReference type="OrthoDB" id="164654at2"/>
<evidence type="ECO:0000259" key="1">
    <source>
        <dbReference type="Pfam" id="PF13472"/>
    </source>
</evidence>
<evidence type="ECO:0000313" key="3">
    <source>
        <dbReference type="Proteomes" id="UP000245778"/>
    </source>
</evidence>
<name>A0A2U1BI75_9FIRM</name>
<feature type="domain" description="SGNH hydrolase-type esterase" evidence="1">
    <location>
        <begin position="7"/>
        <end position="184"/>
    </location>
</feature>
<dbReference type="AlphaFoldDB" id="A0A2U1BI75"/>
<proteinExistence type="predicted"/>
<dbReference type="RefSeq" id="WP_116722299.1">
    <property type="nucleotide sequence ID" value="NZ_CP011524.1"/>
</dbReference>
<dbReference type="InterPro" id="IPR036514">
    <property type="entry name" value="SGNH_hydro_sf"/>
</dbReference>
<protein>
    <submittedName>
        <fullName evidence="2">Lysophospholipase L1-like esterase</fullName>
    </submittedName>
</protein>
<reference evidence="2 3" key="1">
    <citation type="submission" date="2018-04" db="EMBL/GenBank/DDBJ databases">
        <title>Genomic Encyclopedia of Type Strains, Phase IV (KMG-IV): sequencing the most valuable type-strain genomes for metagenomic binning, comparative biology and taxonomic classification.</title>
        <authorList>
            <person name="Goeker M."/>
        </authorList>
    </citation>
    <scope>NUCLEOTIDE SEQUENCE [LARGE SCALE GENOMIC DNA]</scope>
    <source>
        <strain evidence="2 3">DSM 26588</strain>
    </source>
</reference>
<accession>A0A2U1BI75</accession>
<dbReference type="GeneID" id="93230531"/>
<dbReference type="InterPro" id="IPR013830">
    <property type="entry name" value="SGNH_hydro"/>
</dbReference>